<proteinExistence type="predicted"/>
<dbReference type="InterPro" id="IPR029069">
    <property type="entry name" value="HotDog_dom_sf"/>
</dbReference>
<dbReference type="SUPFAM" id="SSF54637">
    <property type="entry name" value="Thioesterase/thiol ester dehydrase-isomerase"/>
    <property type="match status" value="1"/>
</dbReference>
<protein>
    <recommendedName>
        <fullName evidence="3">Thioesterase superfamily protein</fullName>
    </recommendedName>
</protein>
<name>A0A0N7M095_9RHOB</name>
<evidence type="ECO:0008006" key="3">
    <source>
        <dbReference type="Google" id="ProtNLM"/>
    </source>
</evidence>
<dbReference type="Proteomes" id="UP000054935">
    <property type="component" value="Unassembled WGS sequence"/>
</dbReference>
<dbReference type="PANTHER" id="PTHR12475">
    <property type="match status" value="1"/>
</dbReference>
<gene>
    <name evidence="1" type="ORF">TRN7648_02673</name>
</gene>
<dbReference type="RefSeq" id="WP_058248149.1">
    <property type="nucleotide sequence ID" value="NZ_CYSE01000004.1"/>
</dbReference>
<sequence length="179" mass="21219">MYPFFRLFKDMARARKMPKLGLYDTHVSHHICLPWDLDLWNELNNGRTLTIYDLGRIPLAQRSGLFDLLKRERWGLTIAGSVVRYRRRVQMFHKLETHSRLLGRDKRFLYIEQSMWKTDGECSSHAVFRAAITDRNGIVTTDRIFAALQTDEPSPELPAWVQKWSEAEDLRPWPPQKHR</sequence>
<dbReference type="Pfam" id="PF13279">
    <property type="entry name" value="4HBT_2"/>
    <property type="match status" value="1"/>
</dbReference>
<dbReference type="STRING" id="441103.TRN7648_02673"/>
<dbReference type="Gene3D" id="3.10.129.10">
    <property type="entry name" value="Hotdog Thioesterase"/>
    <property type="match status" value="1"/>
</dbReference>
<dbReference type="CDD" id="cd00586">
    <property type="entry name" value="4HBT"/>
    <property type="match status" value="1"/>
</dbReference>
<dbReference type="InterPro" id="IPR051490">
    <property type="entry name" value="THEM6_lcsJ_thioesterase"/>
</dbReference>
<dbReference type="OrthoDB" id="3727779at2"/>
<dbReference type="EMBL" id="CYSE01000004">
    <property type="protein sequence ID" value="CUH79841.1"/>
    <property type="molecule type" value="Genomic_DNA"/>
</dbReference>
<dbReference type="PANTHER" id="PTHR12475:SF4">
    <property type="entry name" value="PROTEIN THEM6"/>
    <property type="match status" value="1"/>
</dbReference>
<organism evidence="1 2">
    <name type="scientific">Tropicibacter naphthalenivorans</name>
    <dbReference type="NCBI Taxonomy" id="441103"/>
    <lineage>
        <taxon>Bacteria</taxon>
        <taxon>Pseudomonadati</taxon>
        <taxon>Pseudomonadota</taxon>
        <taxon>Alphaproteobacteria</taxon>
        <taxon>Rhodobacterales</taxon>
        <taxon>Roseobacteraceae</taxon>
        <taxon>Tropicibacter</taxon>
    </lineage>
</organism>
<accession>A0A0N7M095</accession>
<dbReference type="AlphaFoldDB" id="A0A0N7M095"/>
<evidence type="ECO:0000313" key="1">
    <source>
        <dbReference type="EMBL" id="CUH79841.1"/>
    </source>
</evidence>
<evidence type="ECO:0000313" key="2">
    <source>
        <dbReference type="Proteomes" id="UP000054935"/>
    </source>
</evidence>
<keyword evidence="2" id="KW-1185">Reference proteome</keyword>
<reference evidence="1 2" key="1">
    <citation type="submission" date="2015-09" db="EMBL/GenBank/DDBJ databases">
        <authorList>
            <consortium name="Swine Surveillance"/>
        </authorList>
    </citation>
    <scope>NUCLEOTIDE SEQUENCE [LARGE SCALE GENOMIC DNA]</scope>
    <source>
        <strain evidence="1 2">CECT 7648</strain>
    </source>
</reference>